<reference evidence="1 2" key="1">
    <citation type="journal article" date="2017" name="Infect. Genet. Evol.">
        <title>The new phylogeny of the genus Mycobacterium: The old and the news.</title>
        <authorList>
            <person name="Tortoli E."/>
            <person name="Fedrizzi T."/>
            <person name="Meehan C.J."/>
            <person name="Trovato A."/>
            <person name="Grottola A."/>
            <person name="Giacobazzi E."/>
            <person name="Serpini G.F."/>
            <person name="Tagliazucchi S."/>
            <person name="Fabio A."/>
            <person name="Bettua C."/>
            <person name="Bertorelli R."/>
            <person name="Frascaro F."/>
            <person name="De Sanctis V."/>
            <person name="Pecorari M."/>
            <person name="Jousson O."/>
            <person name="Segata N."/>
            <person name="Cirillo D.M."/>
        </authorList>
    </citation>
    <scope>NUCLEOTIDE SEQUENCE [LARGE SCALE GENOMIC DNA]</scope>
    <source>
        <strain evidence="1 2">CIP1034565</strain>
    </source>
</reference>
<organism evidence="1 2">
    <name type="scientific">Mycolicibacterium brumae</name>
    <dbReference type="NCBI Taxonomy" id="85968"/>
    <lineage>
        <taxon>Bacteria</taxon>
        <taxon>Bacillati</taxon>
        <taxon>Actinomycetota</taxon>
        <taxon>Actinomycetes</taxon>
        <taxon>Mycobacteriales</taxon>
        <taxon>Mycobacteriaceae</taxon>
        <taxon>Mycolicibacterium</taxon>
    </lineage>
</organism>
<keyword evidence="2" id="KW-1185">Reference proteome</keyword>
<evidence type="ECO:0000313" key="1">
    <source>
        <dbReference type="EMBL" id="PIB75711.1"/>
    </source>
</evidence>
<gene>
    <name evidence="1" type="ORF">CQY22_008200</name>
</gene>
<name>A0A2G5PBJ0_9MYCO</name>
<dbReference type="STRING" id="85968.GCA_900073015_03135"/>
<dbReference type="AlphaFoldDB" id="A0A2G5PBJ0"/>
<evidence type="ECO:0000313" key="2">
    <source>
        <dbReference type="Proteomes" id="UP000230551"/>
    </source>
</evidence>
<accession>A0A2G5PBJ0</accession>
<dbReference type="EMBL" id="PDCN02000008">
    <property type="protein sequence ID" value="PIB75711.1"/>
    <property type="molecule type" value="Genomic_DNA"/>
</dbReference>
<dbReference type="Proteomes" id="UP000230551">
    <property type="component" value="Unassembled WGS sequence"/>
</dbReference>
<protein>
    <submittedName>
        <fullName evidence="1">Uncharacterized protein</fullName>
    </submittedName>
</protein>
<sequence>MSQSNGRLTVWCENSAHPKKHRRVLLARFVRHEDGWQQLDGRGTVSKLRAAGTVPDDRWDMRQHRIRGCRYCADPLTVRTAKLDAVLDLVADTGRADVTVSELRAILAKSRTM</sequence>
<comment type="caution">
    <text evidence="1">The sequence shown here is derived from an EMBL/GenBank/DDBJ whole genome shotgun (WGS) entry which is preliminary data.</text>
</comment>
<proteinExistence type="predicted"/>
<dbReference type="RefSeq" id="WP_090591487.1">
    <property type="nucleotide sequence ID" value="NZ_CP104302.1"/>
</dbReference>